<dbReference type="Gene3D" id="3.90.1300.10">
    <property type="entry name" value="Amidase signature (AS) domain"/>
    <property type="match status" value="1"/>
</dbReference>
<evidence type="ECO:0000313" key="3">
    <source>
        <dbReference type="Proteomes" id="UP000005045"/>
    </source>
</evidence>
<dbReference type="SUPFAM" id="SSF75304">
    <property type="entry name" value="Amidase signature (AS) enzymes"/>
    <property type="match status" value="1"/>
</dbReference>
<dbReference type="EMBL" id="ABLD01000019">
    <property type="protein sequence ID" value="EDT08288.1"/>
    <property type="molecule type" value="Genomic_DNA"/>
</dbReference>
<dbReference type="GO" id="GO:0003824">
    <property type="term" value="F:catalytic activity"/>
    <property type="evidence" value="ECO:0007669"/>
    <property type="project" value="InterPro"/>
</dbReference>
<dbReference type="Pfam" id="PF01425">
    <property type="entry name" value="Amidase"/>
    <property type="match status" value="1"/>
</dbReference>
<dbReference type="InterPro" id="IPR000120">
    <property type="entry name" value="Amidase"/>
</dbReference>
<name>B1G6K9_PARG4</name>
<dbReference type="Proteomes" id="UP000005045">
    <property type="component" value="Unassembled WGS sequence"/>
</dbReference>
<dbReference type="InterPro" id="IPR023631">
    <property type="entry name" value="Amidase_dom"/>
</dbReference>
<gene>
    <name evidence="2" type="ORF">BgramDRAFT_4970</name>
</gene>
<dbReference type="PANTHER" id="PTHR11895">
    <property type="entry name" value="TRANSAMIDASE"/>
    <property type="match status" value="1"/>
</dbReference>
<protein>
    <submittedName>
        <fullName evidence="2">Amidase</fullName>
    </submittedName>
</protein>
<dbReference type="OrthoDB" id="9811471at2"/>
<feature type="domain" description="Amidase" evidence="1">
    <location>
        <begin position="43"/>
        <end position="470"/>
    </location>
</feature>
<accession>B1G6K9</accession>
<organism evidence="2 3">
    <name type="scientific">Paraburkholderia graminis (strain ATCC 700544 / DSM 17151 / LMG 18924 / NCIMB 13744 / C4D1M)</name>
    <dbReference type="NCBI Taxonomy" id="396598"/>
    <lineage>
        <taxon>Bacteria</taxon>
        <taxon>Pseudomonadati</taxon>
        <taxon>Pseudomonadota</taxon>
        <taxon>Betaproteobacteria</taxon>
        <taxon>Burkholderiales</taxon>
        <taxon>Burkholderiaceae</taxon>
        <taxon>Paraburkholderia</taxon>
    </lineage>
</organism>
<evidence type="ECO:0000313" key="2">
    <source>
        <dbReference type="EMBL" id="EDT08288.1"/>
    </source>
</evidence>
<keyword evidence="3" id="KW-1185">Reference proteome</keyword>
<dbReference type="PANTHER" id="PTHR11895:SF151">
    <property type="entry name" value="GLUTAMYL-TRNA(GLN) AMIDOTRANSFERASE SUBUNIT A"/>
    <property type="match status" value="1"/>
</dbReference>
<sequence length="490" mass="52392">MSYAAAAIEPAGSSVDVSQVHEASLFEAARAINTNRLTSERYTEVLLERTHKFASLNAFITVDDDKALSAARAADKARLAGKRRALPGLPIGVKDSYLTMDLPTSFGTAVARDFKPATDAKVVTAMKDAGCVVLGKNNLVEMSYGLTGLNGHYGQAKNPYNVLHITGGSSCGGAASVAARLVPAALGGDTVGSIRVPAALCGVVGFKPTPGRWSGSGVAPISNTLDTTGPIARRVSDCDLLDSIATGNYSSPQRLQASLKGTRLAVARHYYLDGADAEVEKVFNDTISKLKDAGASVLEVDLGTDFGPMVEEANWALFFHDTQPDVTAFLRDQKIPLTFEEIYDGLESHIKTRWQRFVLTTGAGYTEDVAYKDALFRRRPEVRRRFDSQVFSRADAIVFPTTLCAAPTIAEQWQYTVAGRTVNDVFLSRNTYPASFAGLPGISIPMGLTENGLPLGFELDASSGSDKALLTLARRVEQVIGFVRPPSVSA</sequence>
<proteinExistence type="predicted"/>
<evidence type="ECO:0000259" key="1">
    <source>
        <dbReference type="Pfam" id="PF01425"/>
    </source>
</evidence>
<dbReference type="AlphaFoldDB" id="B1G6K9"/>
<comment type="caution">
    <text evidence="2">The sequence shown here is derived from an EMBL/GenBank/DDBJ whole genome shotgun (WGS) entry which is preliminary data.</text>
</comment>
<dbReference type="InterPro" id="IPR036928">
    <property type="entry name" value="AS_sf"/>
</dbReference>
<reference evidence="2 3" key="1">
    <citation type="submission" date="2008-03" db="EMBL/GenBank/DDBJ databases">
        <title>Sequencing of the draft genome and assembly of Burkholderia graminis C4D1M.</title>
        <authorList>
            <consortium name="US DOE Joint Genome Institute (JGI-PGF)"/>
            <person name="Copeland A."/>
            <person name="Lucas S."/>
            <person name="Lapidus A."/>
            <person name="Glavina del Rio T."/>
            <person name="Dalin E."/>
            <person name="Tice H."/>
            <person name="Bruce D."/>
            <person name="Goodwin L."/>
            <person name="Pitluck S."/>
            <person name="Larimer F."/>
            <person name="Land M.L."/>
            <person name="Hauser L."/>
            <person name="Tiedje J."/>
            <person name="Richardson P."/>
        </authorList>
    </citation>
    <scope>NUCLEOTIDE SEQUENCE [LARGE SCALE GENOMIC DNA]</scope>
    <source>
        <strain evidence="3">ATCC 700544 / DSM 17151 / LMG 18924 / NCIMB 13744 / C4D1M</strain>
    </source>
</reference>